<dbReference type="EMBL" id="JAPFFF010000013">
    <property type="protein sequence ID" value="KAK8871740.1"/>
    <property type="molecule type" value="Genomic_DNA"/>
</dbReference>
<evidence type="ECO:0000256" key="5">
    <source>
        <dbReference type="ARBA" id="ARBA00022801"/>
    </source>
</evidence>
<evidence type="ECO:0000256" key="1">
    <source>
        <dbReference type="ARBA" id="ARBA00004496"/>
    </source>
</evidence>
<keyword evidence="3" id="KW-0540">Nuclease</keyword>
<keyword evidence="4" id="KW-0255">Endonuclease</keyword>
<dbReference type="PANTHER" id="PTHR28511:SF1">
    <property type="entry name" value="ENDONUCLEASE V"/>
    <property type="match status" value="1"/>
</dbReference>
<dbReference type="InterPro" id="IPR007581">
    <property type="entry name" value="Endonuclease-V"/>
</dbReference>
<evidence type="ECO:0000313" key="6">
    <source>
        <dbReference type="EMBL" id="KAK8871740.1"/>
    </source>
</evidence>
<keyword evidence="2" id="KW-0963">Cytoplasm</keyword>
<name>A0ABR2J2D4_9EUKA</name>
<comment type="caution">
    <text evidence="6">The sequence shown here is derived from an EMBL/GenBank/DDBJ whole genome shotgun (WGS) entry which is preliminary data.</text>
</comment>
<dbReference type="Proteomes" id="UP001470230">
    <property type="component" value="Unassembled WGS sequence"/>
</dbReference>
<protein>
    <recommendedName>
        <fullName evidence="8">Endonuclease V</fullName>
    </recommendedName>
</protein>
<reference evidence="6 7" key="1">
    <citation type="submission" date="2024-04" db="EMBL/GenBank/DDBJ databases">
        <title>Tritrichomonas musculus Genome.</title>
        <authorList>
            <person name="Alves-Ferreira E."/>
            <person name="Grigg M."/>
            <person name="Lorenzi H."/>
            <person name="Galac M."/>
        </authorList>
    </citation>
    <scope>NUCLEOTIDE SEQUENCE [LARGE SCALE GENOMIC DNA]</scope>
    <source>
        <strain evidence="6 7">EAF2021</strain>
    </source>
</reference>
<accession>A0ABR2J2D4</accession>
<dbReference type="Pfam" id="PF04493">
    <property type="entry name" value="Endonuclease_5"/>
    <property type="match status" value="1"/>
</dbReference>
<dbReference type="Gene3D" id="3.30.2170.10">
    <property type="entry name" value="archaeoglobus fulgidus dsm 4304 superfamily"/>
    <property type="match status" value="1"/>
</dbReference>
<dbReference type="PANTHER" id="PTHR28511">
    <property type="entry name" value="ENDONUCLEASE V"/>
    <property type="match status" value="1"/>
</dbReference>
<evidence type="ECO:0000256" key="2">
    <source>
        <dbReference type="ARBA" id="ARBA00022490"/>
    </source>
</evidence>
<organism evidence="6 7">
    <name type="scientific">Tritrichomonas musculus</name>
    <dbReference type="NCBI Taxonomy" id="1915356"/>
    <lineage>
        <taxon>Eukaryota</taxon>
        <taxon>Metamonada</taxon>
        <taxon>Parabasalia</taxon>
        <taxon>Tritrichomonadida</taxon>
        <taxon>Tritrichomonadidae</taxon>
        <taxon>Tritrichomonas</taxon>
    </lineage>
</organism>
<evidence type="ECO:0000256" key="4">
    <source>
        <dbReference type="ARBA" id="ARBA00022759"/>
    </source>
</evidence>
<keyword evidence="5" id="KW-0378">Hydrolase</keyword>
<proteinExistence type="predicted"/>
<dbReference type="CDD" id="cd06559">
    <property type="entry name" value="Endonuclease_V"/>
    <property type="match status" value="1"/>
</dbReference>
<gene>
    <name evidence="6" type="ORF">M9Y10_007480</name>
</gene>
<evidence type="ECO:0000313" key="7">
    <source>
        <dbReference type="Proteomes" id="UP001470230"/>
    </source>
</evidence>
<comment type="subcellular location">
    <subcellularLocation>
        <location evidence="1">Cytoplasm</location>
    </subcellularLocation>
</comment>
<keyword evidence="7" id="KW-1185">Reference proteome</keyword>
<evidence type="ECO:0008006" key="8">
    <source>
        <dbReference type="Google" id="ProtNLM"/>
    </source>
</evidence>
<sequence>MESEQERERLIQLQLQMRSRIDNTPHLSKFRYVGGADLTEQDDMFVGCFVVVDCDDDLKVVYEKCTEMRVDVPYFSGLLGFREGPVVLALYEEFCRNCPEIKLDVLITDGSGEWHPRAFGLACYVGYHLQIPTIGLFKNFLYIDSGHDRKAVIQEANEKCQEIGDVIILSHELPNGPKVRCAVMRTTKSEPFRPIFFSAGNLIDLESCIEVMKIVCRFREPEPVRLADRVSREYIRNKKNSNE</sequence>
<evidence type="ECO:0000256" key="3">
    <source>
        <dbReference type="ARBA" id="ARBA00022722"/>
    </source>
</evidence>